<proteinExistence type="predicted"/>
<gene>
    <name evidence="2" type="ORF">RUM43_008023</name>
</gene>
<dbReference type="SUPFAM" id="SSF55658">
    <property type="entry name" value="L9 N-domain-like"/>
    <property type="match status" value="1"/>
</dbReference>
<dbReference type="InterPro" id="IPR009027">
    <property type="entry name" value="Ribosomal_bL9/RNase_H1_N"/>
</dbReference>
<dbReference type="EMBL" id="JAWJWE010000003">
    <property type="protein sequence ID" value="KAK6639748.1"/>
    <property type="molecule type" value="Genomic_DNA"/>
</dbReference>
<evidence type="ECO:0000259" key="1">
    <source>
        <dbReference type="Pfam" id="PF01281"/>
    </source>
</evidence>
<organism evidence="2 3">
    <name type="scientific">Polyplax serrata</name>
    <name type="common">Common mouse louse</name>
    <dbReference type="NCBI Taxonomy" id="468196"/>
    <lineage>
        <taxon>Eukaryota</taxon>
        <taxon>Metazoa</taxon>
        <taxon>Ecdysozoa</taxon>
        <taxon>Arthropoda</taxon>
        <taxon>Hexapoda</taxon>
        <taxon>Insecta</taxon>
        <taxon>Pterygota</taxon>
        <taxon>Neoptera</taxon>
        <taxon>Paraneoptera</taxon>
        <taxon>Psocodea</taxon>
        <taxon>Troctomorpha</taxon>
        <taxon>Phthiraptera</taxon>
        <taxon>Anoplura</taxon>
        <taxon>Polyplacidae</taxon>
        <taxon>Polyplax</taxon>
    </lineage>
</organism>
<dbReference type="Proteomes" id="UP001372834">
    <property type="component" value="Unassembled WGS sequence"/>
</dbReference>
<reference evidence="2 3" key="1">
    <citation type="submission" date="2023-10" db="EMBL/GenBank/DDBJ databases">
        <title>Genomes of two closely related lineages of the louse Polyplax serrata with different host specificities.</title>
        <authorList>
            <person name="Martinu J."/>
            <person name="Tarabai H."/>
            <person name="Stefka J."/>
            <person name="Hypsa V."/>
        </authorList>
    </citation>
    <scope>NUCLEOTIDE SEQUENCE [LARGE SCALE GENOMIC DNA]</scope>
    <source>
        <strain evidence="2">HR10_N</strain>
    </source>
</reference>
<accession>A0AAN8Q6P8</accession>
<dbReference type="InterPro" id="IPR020070">
    <property type="entry name" value="Ribosomal_bL9_N"/>
</dbReference>
<sequence length="273" mass="31922">MWTNIRNVPSKLLECSKFVTQSYRSAIVFRRTREVQLNKMGTKFPKLLDKSSYFYEIIENTNRTEKPPIEMVLLKDVPGVGMIGETIKVDWYAAYNEFLLPKLAVYSDSPEADTIRRKEGEVVFSSKYCKIVQNHLLEKALQVYVNGKTNWTLQNWHIKLALRMEGIIVNDSCIILPRQEISGPDFELENKDFIVRVKMNNTEIFPVRCRLYHWKTSEMNPNVVNKSVLETESTALFPEEQEEVNFLIKEQKKIRETNEIAGKSHRAAMFKYL</sequence>
<comment type="caution">
    <text evidence="2">The sequence shown here is derived from an EMBL/GenBank/DDBJ whole genome shotgun (WGS) entry which is preliminary data.</text>
</comment>
<name>A0AAN8Q6P8_POLSC</name>
<protein>
    <recommendedName>
        <fullName evidence="1">Ribosomal protein L9 domain-containing protein</fullName>
    </recommendedName>
</protein>
<dbReference type="Pfam" id="PF01281">
    <property type="entry name" value="Ribosomal_L9_N"/>
    <property type="match status" value="1"/>
</dbReference>
<evidence type="ECO:0000313" key="2">
    <source>
        <dbReference type="EMBL" id="KAK6639748.1"/>
    </source>
</evidence>
<evidence type="ECO:0000313" key="3">
    <source>
        <dbReference type="Proteomes" id="UP001372834"/>
    </source>
</evidence>
<feature type="domain" description="Ribosomal protein L9" evidence="1">
    <location>
        <begin position="70"/>
        <end position="106"/>
    </location>
</feature>
<dbReference type="AlphaFoldDB" id="A0AAN8Q6P8"/>